<dbReference type="EMBL" id="AP022574">
    <property type="protein sequence ID" value="BBX71902.1"/>
    <property type="molecule type" value="Genomic_DNA"/>
</dbReference>
<gene>
    <name evidence="2" type="ORF">MPSYJ_53630</name>
</gene>
<dbReference type="Proteomes" id="UP000466514">
    <property type="component" value="Chromosome"/>
</dbReference>
<sequence>MVPTPGTSAADEDCAPAAPPAVPVDVRIDDPKAPTVVVGAPEGWTTTPTPDGVTLTGPDGMSGTVTIAETALDPAAAFRGYADDLTASTTMSTMSLLPAETCGFSGQKLMGQLGGTVPDTVLYQARIVHVPGYLIAVYVEAPTGTTDFDAEAPVLTQGLQIGLP</sequence>
<dbReference type="AlphaFoldDB" id="A0A7I7MJA2"/>
<evidence type="ECO:0000256" key="1">
    <source>
        <dbReference type="SAM" id="MobiDB-lite"/>
    </source>
</evidence>
<reference evidence="2 3" key="1">
    <citation type="journal article" date="2019" name="Emerg. Microbes Infect.">
        <title>Comprehensive subspecies identification of 175 nontuberculous mycobacteria species based on 7547 genomic profiles.</title>
        <authorList>
            <person name="Matsumoto Y."/>
            <person name="Kinjo T."/>
            <person name="Motooka D."/>
            <person name="Nabeya D."/>
            <person name="Jung N."/>
            <person name="Uechi K."/>
            <person name="Horii T."/>
            <person name="Iida T."/>
            <person name="Fujita J."/>
            <person name="Nakamura S."/>
        </authorList>
    </citation>
    <scope>NUCLEOTIDE SEQUENCE [LARGE SCALE GENOMIC DNA]</scope>
    <source>
        <strain evidence="2 3">JCM 13323</strain>
    </source>
</reference>
<proteinExistence type="predicted"/>
<accession>A0A7I7MJA2</accession>
<protein>
    <recommendedName>
        <fullName evidence="4">Lipoprotein LpqN</fullName>
    </recommendedName>
</protein>
<name>A0A7I7MJA2_9MYCO</name>
<dbReference type="KEGG" id="mpsc:MPSYJ_53630"/>
<feature type="region of interest" description="Disordered" evidence="1">
    <location>
        <begin position="1"/>
        <end position="56"/>
    </location>
</feature>
<evidence type="ECO:0008006" key="4">
    <source>
        <dbReference type="Google" id="ProtNLM"/>
    </source>
</evidence>
<evidence type="ECO:0000313" key="3">
    <source>
        <dbReference type="Proteomes" id="UP000466514"/>
    </source>
</evidence>
<organism evidence="2 3">
    <name type="scientific">Mycolicibacterium psychrotolerans</name>
    <dbReference type="NCBI Taxonomy" id="216929"/>
    <lineage>
        <taxon>Bacteria</taxon>
        <taxon>Bacillati</taxon>
        <taxon>Actinomycetota</taxon>
        <taxon>Actinomycetes</taxon>
        <taxon>Mycobacteriales</taxon>
        <taxon>Mycobacteriaceae</taxon>
        <taxon>Mycolicibacterium</taxon>
    </lineage>
</organism>
<feature type="compositionally biased region" description="Low complexity" evidence="1">
    <location>
        <begin position="45"/>
        <end position="56"/>
    </location>
</feature>
<keyword evidence="3" id="KW-1185">Reference proteome</keyword>
<evidence type="ECO:0000313" key="2">
    <source>
        <dbReference type="EMBL" id="BBX71902.1"/>
    </source>
</evidence>